<keyword evidence="3" id="KW-1185">Reference proteome</keyword>
<evidence type="ECO:0000256" key="1">
    <source>
        <dbReference type="SAM" id="MobiDB-lite"/>
    </source>
</evidence>
<dbReference type="InterPro" id="IPR044840">
    <property type="entry name" value="Nup188"/>
</dbReference>
<feature type="region of interest" description="Disordered" evidence="1">
    <location>
        <begin position="279"/>
        <end position="317"/>
    </location>
</feature>
<organism evidence="2 3">
    <name type="scientific">Mya arenaria</name>
    <name type="common">Soft-shell clam</name>
    <dbReference type="NCBI Taxonomy" id="6604"/>
    <lineage>
        <taxon>Eukaryota</taxon>
        <taxon>Metazoa</taxon>
        <taxon>Spiralia</taxon>
        <taxon>Lophotrochozoa</taxon>
        <taxon>Mollusca</taxon>
        <taxon>Bivalvia</taxon>
        <taxon>Autobranchia</taxon>
        <taxon>Heteroconchia</taxon>
        <taxon>Euheterodonta</taxon>
        <taxon>Imparidentia</taxon>
        <taxon>Neoheterodontei</taxon>
        <taxon>Myida</taxon>
        <taxon>Myoidea</taxon>
        <taxon>Myidae</taxon>
        <taxon>Mya</taxon>
    </lineage>
</organism>
<sequence length="1233" mass="136107">MTSGDMVIPSIQIGLLGTLSTLLQSVRTDHSKKIDMRRLQTILATVCKMLLQTTRELPSVQELKKLREGQDGGAGSFVNTDHRIKGGEALSLAGLTGYVCLPISYCYQNGDTSIQGPTPNQDTSIQGPTPNLSNIIQGPTPNQDTSIPEPTLNLSNIIQGPTPNQDTSKPEPTPVSTVCQLPTAIRIRAPVYKYPLRYVQFVRYLLLSESGHQYTGTHSESDTSIQGPTPVSTVCLLPTAIKIRHQYTGTHSESEQQYAGTHSGKYSLSVTYCYQNQDTSIQGPTPNQDTSIQGPTPNQDTSIQGPTPNQDNSIQGPTLESTVCPLLTAIRIRTPVYRDPLWKVQFVCYSLLSESGQQYTGTHSGKYSLSVTHCYQNLVNSIQGPTPNLGNSIQGPTPNQGNSIQGPIRKVQFVRYSLLSESGHQYTGTHSGKYSLSVTHCYQNQGNSIQGPTPNQDTSIQGPTPLSTVGPLLTAIRIRTPVYRDPLRIRATVYRDPLWKVQFVRYSLLSESDTSIQGPTPNLSNSMQGPTPNQDTSIQGPTPNQDTSIQGPTPNQGNSIQGPTPNQDTSIQGPTPNQDTSIQGPTPNQDTSIQGPTLESTVCPLLTTIRIRATVYRDPLWKVQFVRYSLLSESGQQYTGTHSESGQQYTGTHSGKYSLSVAHCYQNQDTSIQGPTSNQGNSIQGPIRKIQFVRYSLLSESGHQYTGTHSGKYSLSVTHCYQNQGNSIQGPTPNQDTSIQGPTPLSTVGPLLTAIRIRTPVYRDPLRIRATVYRDPLWKVQFVRYSLLSESDTSIQGPTPNQGNSIQGPIRKVQFVCYSLLSESGHQYTGTHFGKYSLSVTHYYQNQGNSIQGPTLESTVCPLLTTIRIRATVYRDPSGKYSLSVTHCYQNQGNSIQGPTLESTNKQARQTPQPVTWLGVYCQCVDLYTTLLTSLKFTFLEDAFNFVGSHQDRMQQCLECSRFNLKPEIFEEVERTCVFVGQLANYSREWRLHLPEPLNKILTSMLFMCQTFVSYLVRPRYLQYILEQQGGEKQPGSRGGERFPVATLHTQASMEDVDNPSTQYTQVQHSLLKVIGESLVALRRFTPDLVQILVDQLDGGRSPQRSDQASASSSTAVAAQQISKSLVMFVLENALYLTMSQGMWYLKDPRVHQRDKQLLKRELGTEMNSILSGIQRYIRRGGPQSPAGGSQPSPRGQSPGGPTLSRSVSQTFLTSHDHAVFRLVQEFSKQVLR</sequence>
<feature type="region of interest" description="Disordered" evidence="1">
    <location>
        <begin position="511"/>
        <end position="596"/>
    </location>
</feature>
<feature type="region of interest" description="Disordered" evidence="1">
    <location>
        <begin position="111"/>
        <end position="176"/>
    </location>
</feature>
<dbReference type="PANTHER" id="PTHR31431">
    <property type="entry name" value="NUCLEOPORIN NUP188 HOMOLOG"/>
    <property type="match status" value="1"/>
</dbReference>
<feature type="compositionally biased region" description="Low complexity" evidence="1">
    <location>
        <begin position="1180"/>
        <end position="1202"/>
    </location>
</feature>
<evidence type="ECO:0000313" key="3">
    <source>
        <dbReference type="Proteomes" id="UP001164746"/>
    </source>
</evidence>
<evidence type="ECO:0000313" key="2">
    <source>
        <dbReference type="EMBL" id="WAR31379.1"/>
    </source>
</evidence>
<gene>
    <name evidence="2" type="ORF">MAR_033921</name>
</gene>
<proteinExistence type="predicted"/>
<accession>A0ABY7GCV1</accession>
<reference evidence="2" key="1">
    <citation type="submission" date="2022-11" db="EMBL/GenBank/DDBJ databases">
        <title>Centuries of genome instability and evolution in soft-shell clam transmissible cancer (bioRxiv).</title>
        <authorList>
            <person name="Hart S.F.M."/>
            <person name="Yonemitsu M.A."/>
            <person name="Giersch R.M."/>
            <person name="Beal B.F."/>
            <person name="Arriagada G."/>
            <person name="Davis B.W."/>
            <person name="Ostrander E.A."/>
            <person name="Goff S.P."/>
            <person name="Metzger M.J."/>
        </authorList>
    </citation>
    <scope>NUCLEOTIDE SEQUENCE</scope>
    <source>
        <strain evidence="2">MELC-2E11</strain>
        <tissue evidence="2">Siphon/mantle</tissue>
    </source>
</reference>
<name>A0ABY7GCV1_MYAAR</name>
<protein>
    <submittedName>
        <fullName evidence="2">NU188-like protein</fullName>
    </submittedName>
</protein>
<dbReference type="EMBL" id="CP111028">
    <property type="protein sequence ID" value="WAR31379.1"/>
    <property type="molecule type" value="Genomic_DNA"/>
</dbReference>
<dbReference type="PANTHER" id="PTHR31431:SF1">
    <property type="entry name" value="NUCLEOPORIN NUP188"/>
    <property type="match status" value="1"/>
</dbReference>
<feature type="compositionally biased region" description="Polar residues" evidence="1">
    <location>
        <begin position="111"/>
        <end position="167"/>
    </location>
</feature>
<dbReference type="Proteomes" id="UP001164746">
    <property type="component" value="Chromosome 17"/>
</dbReference>
<feature type="region of interest" description="Disordered" evidence="1">
    <location>
        <begin position="1180"/>
        <end position="1207"/>
    </location>
</feature>